<evidence type="ECO:0000256" key="1">
    <source>
        <dbReference type="ARBA" id="ARBA00022722"/>
    </source>
</evidence>
<keyword evidence="5" id="KW-0496">Mitochondrion</keyword>
<dbReference type="InterPro" id="IPR010896">
    <property type="entry name" value="NUMOD1"/>
</dbReference>
<evidence type="ECO:0000259" key="4">
    <source>
        <dbReference type="SMART" id="SM00496"/>
    </source>
</evidence>
<dbReference type="AlphaFoldDB" id="A0A7T3PCS7"/>
<name>A0A7T3PCS7_9AGAR</name>
<evidence type="ECO:0000256" key="3">
    <source>
        <dbReference type="ARBA" id="ARBA00022801"/>
    </source>
</evidence>
<dbReference type="GO" id="GO:0004519">
    <property type="term" value="F:endonuclease activity"/>
    <property type="evidence" value="ECO:0007669"/>
    <property type="project" value="UniProtKB-KW"/>
</dbReference>
<keyword evidence="3" id="KW-0378">Hydrolase</keyword>
<dbReference type="SMART" id="SM00497">
    <property type="entry name" value="IENR1"/>
    <property type="match status" value="2"/>
</dbReference>
<organism evidence="5">
    <name type="scientific">Clavaria fumosa</name>
    <dbReference type="NCBI Taxonomy" id="264083"/>
    <lineage>
        <taxon>Eukaryota</taxon>
        <taxon>Fungi</taxon>
        <taxon>Dikarya</taxon>
        <taxon>Basidiomycota</taxon>
        <taxon>Agaricomycotina</taxon>
        <taxon>Agaricomycetes</taxon>
        <taxon>Agaricomycetidae</taxon>
        <taxon>Agaricales</taxon>
        <taxon>Clavariineae</taxon>
        <taxon>Clavariaceae</taxon>
        <taxon>Clavaria</taxon>
    </lineage>
</organism>
<dbReference type="EMBL" id="MT114157">
    <property type="protein sequence ID" value="QPZ51064.1"/>
    <property type="molecule type" value="Genomic_DNA"/>
</dbReference>
<evidence type="ECO:0000256" key="2">
    <source>
        <dbReference type="ARBA" id="ARBA00022759"/>
    </source>
</evidence>
<gene>
    <name evidence="5" type="primary">orf188</name>
</gene>
<geneLocation type="mitochondrion" evidence="5"/>
<evidence type="ECO:0000313" key="5">
    <source>
        <dbReference type="EMBL" id="QPZ51064.1"/>
    </source>
</evidence>
<dbReference type="InterPro" id="IPR003647">
    <property type="entry name" value="Intron_nuc_1_rpt"/>
</dbReference>
<dbReference type="InterPro" id="IPR003611">
    <property type="entry name" value="NUMOD3"/>
</dbReference>
<dbReference type="GO" id="GO:0003677">
    <property type="term" value="F:DNA binding"/>
    <property type="evidence" value="ECO:0007669"/>
    <property type="project" value="InterPro"/>
</dbReference>
<keyword evidence="1" id="KW-0540">Nuclease</keyword>
<keyword evidence="2 5" id="KW-0255">Endonuclease</keyword>
<accession>A0A7T3PCS7</accession>
<dbReference type="NCBIfam" id="TIGR01453">
    <property type="entry name" value="grpIintron_endo"/>
    <property type="match status" value="1"/>
</dbReference>
<dbReference type="SMART" id="SM00496">
    <property type="entry name" value="IENR2"/>
    <property type="match status" value="2"/>
</dbReference>
<dbReference type="SUPFAM" id="SSF64496">
    <property type="entry name" value="DNA-binding domain of intron-encoded endonucleases"/>
    <property type="match status" value="1"/>
</dbReference>
<dbReference type="InterPro" id="IPR036388">
    <property type="entry name" value="WH-like_DNA-bd_sf"/>
</dbReference>
<dbReference type="GO" id="GO:0016787">
    <property type="term" value="F:hydrolase activity"/>
    <property type="evidence" value="ECO:0007669"/>
    <property type="project" value="UniProtKB-KW"/>
</dbReference>
<protein>
    <submittedName>
        <fullName evidence="5">GIY-YIG endonuclease</fullName>
    </submittedName>
</protein>
<dbReference type="GeneID" id="65338468"/>
<sequence>MLSELAKNKLHSDKTKALISRALVGENNPFYNRNHSLESKLRMIKANSAYSVYIYNSIRKLLVIYPSVRTLARLINSNHSTIVSFIKNGTLFRGEWYFSNLPFNLTDTPLISNWSSNESKNLILEIINNYHIKKAIFVYNKNKEFIRKFEGVTHAQKELNINHDIIKKYALLNKPYKGFIFSYDRLNN</sequence>
<dbReference type="RefSeq" id="YP_010130163.1">
    <property type="nucleotide sequence ID" value="NC_056336.1"/>
</dbReference>
<dbReference type="Pfam" id="PF07453">
    <property type="entry name" value="NUMOD1"/>
    <property type="match status" value="2"/>
</dbReference>
<dbReference type="InterPro" id="IPR006350">
    <property type="entry name" value="Intron_endoG1"/>
</dbReference>
<feature type="domain" description="Nuclease associated modular" evidence="4">
    <location>
        <begin position="7"/>
        <end position="23"/>
    </location>
</feature>
<reference evidence="5" key="1">
    <citation type="journal article" date="2020" name="IMA Fungus">
        <title>The 256 kb mitochondrial genome of Clavaria fumosa is the largest among phylum Basidiomycota and is rich in introns and intronic ORFs.</title>
        <authorList>
            <person name="Wang X."/>
            <person name="Wang Y."/>
            <person name="Yao W."/>
            <person name="Shen J."/>
            <person name="Chen M."/>
            <person name="Gao M."/>
            <person name="Ren J."/>
            <person name="Li Q."/>
            <person name="Liu N."/>
        </authorList>
    </citation>
    <scope>NUCLEOTIDE SEQUENCE</scope>
</reference>
<proteinExistence type="predicted"/>
<dbReference type="Gene3D" id="1.10.10.10">
    <property type="entry name" value="Winged helix-like DNA-binding domain superfamily/Winged helix DNA-binding domain"/>
    <property type="match status" value="1"/>
</dbReference>
<feature type="domain" description="Nuclease associated modular" evidence="4">
    <location>
        <begin position="31"/>
        <end position="47"/>
    </location>
</feature>
<dbReference type="Pfam" id="PF07460">
    <property type="entry name" value="NUMOD3"/>
    <property type="match status" value="1"/>
</dbReference>